<sequence>MDIKEVMIGLSVNKINAVDIKDNEKIKEINSKLYNIKRQQIDKAKVYMAEDNVYKKYLTENLEYIKSRLAVNVSVKTTVEASKLLQEVDMRIIIGTDYQYAESFDSGVFLQEEYYEGIELTKNEAECSMAKIINSKDRGVDSIDYLIQENVALGMWIYRVSLYTTKQKAFIDFNKKTKKHLYFLKCNEDANDYSYSIYFDIIELFEIYNKLSNQYSAINQLCQLLNIKIEYEINQQSKYENNLNILQQDYPIKSKYLILYQCLSYHVHLLKVINTEGREHINYSSNSYEGENVFSFSNEFIGNKAVNNENLGMAIKCGKGTVNPKITLFCLLGLLVKIPFEELPKHQRFKTSGYEKEENSYIVPEYTDEVLEEAERRVIMLSEAKMKPTRIAKDKVLEVFGEELYNSVYGNYYNVNA</sequence>
<reference evidence="1 2" key="1">
    <citation type="submission" date="2020-05" db="EMBL/GenBank/DDBJ databases">
        <title>Complete genome of Clostridium estertheticum subspecies estertheticum, isolated from Vacuum packed lamb meat from New Zealand imported to Switzerland.</title>
        <authorList>
            <person name="Wambui J."/>
            <person name="Stevens M.J.A."/>
            <person name="Stephan R."/>
        </authorList>
    </citation>
    <scope>NUCLEOTIDE SEQUENCE [LARGE SCALE GENOMIC DNA]</scope>
    <source>
        <strain evidence="1 2">CEST001</strain>
    </source>
</reference>
<accession>A0A7Y3WTG8</accession>
<dbReference type="AlphaFoldDB" id="A0A7Y3WTG8"/>
<gene>
    <name evidence="1" type="ORF">HLQ16_19810</name>
</gene>
<name>A0A7Y3WTG8_9CLOT</name>
<evidence type="ECO:0000313" key="2">
    <source>
        <dbReference type="Proteomes" id="UP000531659"/>
    </source>
</evidence>
<proteinExistence type="predicted"/>
<dbReference type="Proteomes" id="UP000531659">
    <property type="component" value="Unassembled WGS sequence"/>
</dbReference>
<protein>
    <submittedName>
        <fullName evidence="1">Uncharacterized protein</fullName>
    </submittedName>
</protein>
<dbReference type="EMBL" id="JABEYB010000019">
    <property type="protein sequence ID" value="NNU78162.1"/>
    <property type="molecule type" value="Genomic_DNA"/>
</dbReference>
<organism evidence="1 2">
    <name type="scientific">Clostridium estertheticum</name>
    <dbReference type="NCBI Taxonomy" id="238834"/>
    <lineage>
        <taxon>Bacteria</taxon>
        <taxon>Bacillati</taxon>
        <taxon>Bacillota</taxon>
        <taxon>Clostridia</taxon>
        <taxon>Eubacteriales</taxon>
        <taxon>Clostridiaceae</taxon>
        <taxon>Clostridium</taxon>
    </lineage>
</organism>
<comment type="caution">
    <text evidence="1">The sequence shown here is derived from an EMBL/GenBank/DDBJ whole genome shotgun (WGS) entry which is preliminary data.</text>
</comment>
<dbReference type="RefSeq" id="WP_171298749.1">
    <property type="nucleotide sequence ID" value="NZ_CP087098.1"/>
</dbReference>
<evidence type="ECO:0000313" key="1">
    <source>
        <dbReference type="EMBL" id="NNU78162.1"/>
    </source>
</evidence>